<feature type="DNA-binding region" description="H-T-H motif" evidence="3">
    <location>
        <begin position="39"/>
        <end position="58"/>
    </location>
</feature>
<dbReference type="GO" id="GO:0003677">
    <property type="term" value="F:DNA binding"/>
    <property type="evidence" value="ECO:0007669"/>
    <property type="project" value="UniProtKB-UniRule"/>
</dbReference>
<dbReference type="InterPro" id="IPR001932">
    <property type="entry name" value="PPM-type_phosphatase-like_dom"/>
</dbReference>
<dbReference type="AlphaFoldDB" id="A0A9E7C0A0"/>
<evidence type="ECO:0000256" key="2">
    <source>
        <dbReference type="ARBA" id="ARBA00023125"/>
    </source>
</evidence>
<dbReference type="Pfam" id="PF07228">
    <property type="entry name" value="SpoIIE"/>
    <property type="match status" value="1"/>
</dbReference>
<dbReference type="SUPFAM" id="SSF46689">
    <property type="entry name" value="Homeodomain-like"/>
    <property type="match status" value="1"/>
</dbReference>
<proteinExistence type="predicted"/>
<dbReference type="SMART" id="SM00331">
    <property type="entry name" value="PP2C_SIG"/>
    <property type="match status" value="1"/>
</dbReference>
<dbReference type="InterPro" id="IPR052016">
    <property type="entry name" value="Bact_Sigma-Reg"/>
</dbReference>
<dbReference type="Gene3D" id="1.10.357.10">
    <property type="entry name" value="Tetracycline Repressor, domain 2"/>
    <property type="match status" value="1"/>
</dbReference>
<dbReference type="SUPFAM" id="SSF81606">
    <property type="entry name" value="PP2C-like"/>
    <property type="match status" value="1"/>
</dbReference>
<protein>
    <recommendedName>
        <fullName evidence="5">HTH tetR-type domain-containing protein</fullName>
    </recommendedName>
</protein>
<keyword evidence="2 3" id="KW-0238">DNA-binding</keyword>
<feature type="region of interest" description="Disordered" evidence="4">
    <location>
        <begin position="69"/>
        <end position="88"/>
    </location>
</feature>
<dbReference type="PANTHER" id="PTHR43156:SF2">
    <property type="entry name" value="STAGE II SPORULATION PROTEIN E"/>
    <property type="match status" value="1"/>
</dbReference>
<dbReference type="InterPro" id="IPR009057">
    <property type="entry name" value="Homeodomain-like_sf"/>
</dbReference>
<feature type="domain" description="HTH tetR-type" evidence="5">
    <location>
        <begin position="19"/>
        <end position="76"/>
    </location>
</feature>
<gene>
    <name evidence="6" type="ORF">DSM104329_01694</name>
</gene>
<organism evidence="6 7">
    <name type="scientific">Capillimicrobium parvum</name>
    <dbReference type="NCBI Taxonomy" id="2884022"/>
    <lineage>
        <taxon>Bacteria</taxon>
        <taxon>Bacillati</taxon>
        <taxon>Actinomycetota</taxon>
        <taxon>Thermoleophilia</taxon>
        <taxon>Solirubrobacterales</taxon>
        <taxon>Capillimicrobiaceae</taxon>
        <taxon>Capillimicrobium</taxon>
    </lineage>
</organism>
<keyword evidence="1" id="KW-0378">Hydrolase</keyword>
<dbReference type="InterPro" id="IPR001647">
    <property type="entry name" value="HTH_TetR"/>
</dbReference>
<evidence type="ECO:0000313" key="7">
    <source>
        <dbReference type="Proteomes" id="UP001162834"/>
    </source>
</evidence>
<dbReference type="GO" id="GO:0016791">
    <property type="term" value="F:phosphatase activity"/>
    <property type="evidence" value="ECO:0007669"/>
    <property type="project" value="TreeGrafter"/>
</dbReference>
<dbReference type="PROSITE" id="PS50977">
    <property type="entry name" value="HTH_TETR_2"/>
    <property type="match status" value="1"/>
</dbReference>
<evidence type="ECO:0000256" key="3">
    <source>
        <dbReference type="PROSITE-ProRule" id="PRU00335"/>
    </source>
</evidence>
<sequence length="482" mass="50357">MADPRPADDPLNALRADALASRERILDAAAALRGDRRTSMAQIAAAAGVGRSTLYRHFASRELLEDALDRERPPDPVPPAAPGDPGTVATLPYQAPGRLGRDRPLPLEVTHILDEVPPHLIADQLVAEARRAAGVAVALYVVDIDGSQLVRLAGSEDFPERLPAPPALGPEIVPEGLPSFYGRLKERLPRCVAVPLWLRGRVLGLLVCVGVPLVSLDDIAKQGALALELANDYTDLVETARRHKPTSAAAEVQHHLLPPRIARVTGAQLAGGLLPTYEVGGDWFDFSENRDGAWVAIADAAGRGPSAAGFGAAALGALRAARRSGRDLVDAALAIDEVARTLGGPDRVLSAVLARWHAPTGTLAWINCGHPPAQVVGADGAMHALDGPVHAPLGSGDAPPEIEVSAARLEHGERLVLVTDGVTERSVKGGGTFGLDGVGRAVGRAEAPTAAATAMAIQQAVTECWTEPLEDDATIVVLAVDY</sequence>
<dbReference type="KEGG" id="sbae:DSM104329_01694"/>
<evidence type="ECO:0000313" key="6">
    <source>
        <dbReference type="EMBL" id="UGS35307.1"/>
    </source>
</evidence>
<evidence type="ECO:0000259" key="5">
    <source>
        <dbReference type="PROSITE" id="PS50977"/>
    </source>
</evidence>
<name>A0A9E7C0A0_9ACTN</name>
<dbReference type="RefSeq" id="WP_259314996.1">
    <property type="nucleotide sequence ID" value="NZ_CP087164.1"/>
</dbReference>
<accession>A0A9E7C0A0</accession>
<dbReference type="Gene3D" id="3.60.40.10">
    <property type="entry name" value="PPM-type phosphatase domain"/>
    <property type="match status" value="1"/>
</dbReference>
<keyword evidence="7" id="KW-1185">Reference proteome</keyword>
<dbReference type="EMBL" id="CP087164">
    <property type="protein sequence ID" value="UGS35307.1"/>
    <property type="molecule type" value="Genomic_DNA"/>
</dbReference>
<dbReference type="Pfam" id="PF00440">
    <property type="entry name" value="TetR_N"/>
    <property type="match status" value="1"/>
</dbReference>
<evidence type="ECO:0000256" key="1">
    <source>
        <dbReference type="ARBA" id="ARBA00022801"/>
    </source>
</evidence>
<dbReference type="Proteomes" id="UP001162834">
    <property type="component" value="Chromosome"/>
</dbReference>
<evidence type="ECO:0000256" key="4">
    <source>
        <dbReference type="SAM" id="MobiDB-lite"/>
    </source>
</evidence>
<reference evidence="6" key="1">
    <citation type="journal article" date="2022" name="Int. J. Syst. Evol. Microbiol.">
        <title>Pseudomonas aegrilactucae sp. nov. and Pseudomonas morbosilactucae sp. nov., pathogens causing bacterial rot of lettuce in Japan.</title>
        <authorList>
            <person name="Sawada H."/>
            <person name="Fujikawa T."/>
            <person name="Satou M."/>
        </authorList>
    </citation>
    <scope>NUCLEOTIDE SEQUENCE</scope>
    <source>
        <strain evidence="6">0166_1</strain>
    </source>
</reference>
<dbReference type="PANTHER" id="PTHR43156">
    <property type="entry name" value="STAGE II SPORULATION PROTEIN E-RELATED"/>
    <property type="match status" value="1"/>
</dbReference>
<dbReference type="InterPro" id="IPR036457">
    <property type="entry name" value="PPM-type-like_dom_sf"/>
</dbReference>